<comment type="caution">
    <text evidence="2">The sequence shown here is derived from an EMBL/GenBank/DDBJ whole genome shotgun (WGS) entry which is preliminary data.</text>
</comment>
<feature type="chain" id="PRO_5047480795" evidence="1">
    <location>
        <begin position="25"/>
        <end position="181"/>
    </location>
</feature>
<gene>
    <name evidence="2" type="ORF">HMPREF9454_00723</name>
</gene>
<proteinExistence type="predicted"/>
<dbReference type="Proteomes" id="UP000005963">
    <property type="component" value="Unassembled WGS sequence"/>
</dbReference>
<evidence type="ECO:0000313" key="2">
    <source>
        <dbReference type="EMBL" id="EHR38530.1"/>
    </source>
</evidence>
<sequence>MKKIFSLLLTLVLVLFMYSSPVSAAYYGKFSSLLGKDYDMLFQTYFIFAQNNPNIVYRTSTDSNGYDEMYCFYYNNDIKTLETLTFNDEGMSVRYTVLQQFNDYNELINAVKKEDEFLHSIGTVIYDAQGTAHTSDWEYQYAYYAKDYGLLIAKQYTPRGEYKASLRFIDDKFDRIERSIY</sequence>
<dbReference type="RefSeq" id="WP_008537973.1">
    <property type="nucleotide sequence ID" value="NZ_JH601090.1"/>
</dbReference>
<name>A0ABP2NLG4_9FIRM</name>
<accession>A0ABP2NLG4</accession>
<protein>
    <submittedName>
        <fullName evidence="2">Uncharacterized protein</fullName>
    </submittedName>
</protein>
<reference evidence="2 3" key="1">
    <citation type="submission" date="2012-01" db="EMBL/GenBank/DDBJ databases">
        <title>The Genome Sequence of Megamonas funiformis YIT 11815.</title>
        <authorList>
            <consortium name="The Broad Institute Genome Sequencing Platform"/>
            <person name="Earl A."/>
            <person name="Ward D."/>
            <person name="Feldgarden M."/>
            <person name="Gevers D."/>
            <person name="Morotomi M."/>
            <person name="Young S.K."/>
            <person name="Zeng Q."/>
            <person name="Gargeya S."/>
            <person name="Fitzgerald M."/>
            <person name="Haas B."/>
            <person name="Abouelleil A."/>
            <person name="Alvarado L."/>
            <person name="Arachchi H.M."/>
            <person name="Berlin A."/>
            <person name="Chapman S.B."/>
            <person name="Gearin G."/>
            <person name="Goldberg J."/>
            <person name="Griggs A."/>
            <person name="Gujja S."/>
            <person name="Hansen M."/>
            <person name="Heiman D."/>
            <person name="Howarth C."/>
            <person name="Larimer J."/>
            <person name="Lui A."/>
            <person name="MacDonald P.J.P."/>
            <person name="McCowen C."/>
            <person name="Montmayeur A."/>
            <person name="Murphy C."/>
            <person name="Neiman D."/>
            <person name="Pearson M."/>
            <person name="Priest M."/>
            <person name="Roberts A."/>
            <person name="Saif S."/>
            <person name="Shea T."/>
            <person name="Sisk P."/>
            <person name="Stolte C."/>
            <person name="Sykes S."/>
            <person name="Wortman J."/>
            <person name="Nusbaum C."/>
            <person name="Birren B."/>
        </authorList>
    </citation>
    <scope>NUCLEOTIDE SEQUENCE [LARGE SCALE GENOMIC DNA]</scope>
    <source>
        <strain evidence="2 3">YIT 11815</strain>
    </source>
</reference>
<evidence type="ECO:0000256" key="1">
    <source>
        <dbReference type="SAM" id="SignalP"/>
    </source>
</evidence>
<organism evidence="2 3">
    <name type="scientific">Megamonas funiformis YIT 11815</name>
    <dbReference type="NCBI Taxonomy" id="742816"/>
    <lineage>
        <taxon>Bacteria</taxon>
        <taxon>Bacillati</taxon>
        <taxon>Bacillota</taxon>
        <taxon>Negativicutes</taxon>
        <taxon>Selenomonadales</taxon>
        <taxon>Selenomonadaceae</taxon>
        <taxon>Megamonas</taxon>
    </lineage>
</organism>
<evidence type="ECO:0000313" key="3">
    <source>
        <dbReference type="Proteomes" id="UP000005963"/>
    </source>
</evidence>
<keyword evidence="3" id="KW-1185">Reference proteome</keyword>
<dbReference type="GeneID" id="62778567"/>
<feature type="signal peptide" evidence="1">
    <location>
        <begin position="1"/>
        <end position="24"/>
    </location>
</feature>
<dbReference type="EMBL" id="ADMB01000034">
    <property type="protein sequence ID" value="EHR38530.1"/>
    <property type="molecule type" value="Genomic_DNA"/>
</dbReference>
<keyword evidence="1" id="KW-0732">Signal</keyword>